<dbReference type="InterPro" id="IPR044811">
    <property type="entry name" value="DME/ROS1"/>
</dbReference>
<name>A0A8X8A998_POPTO</name>
<dbReference type="OrthoDB" id="1934803at2759"/>
<evidence type="ECO:0000313" key="2">
    <source>
        <dbReference type="EMBL" id="KAG6782427.1"/>
    </source>
</evidence>
<feature type="region of interest" description="Disordered" evidence="1">
    <location>
        <begin position="10"/>
        <end position="41"/>
    </location>
</feature>
<evidence type="ECO:0000256" key="1">
    <source>
        <dbReference type="SAM" id="MobiDB-lite"/>
    </source>
</evidence>
<dbReference type="GO" id="GO:0141166">
    <property type="term" value="P:chromosomal 5-methylcytosine DNA demethylation pathway"/>
    <property type="evidence" value="ECO:0007669"/>
    <property type="project" value="InterPro"/>
</dbReference>
<organism evidence="2 3">
    <name type="scientific">Populus tomentosa</name>
    <name type="common">Chinese white poplar</name>
    <dbReference type="NCBI Taxonomy" id="118781"/>
    <lineage>
        <taxon>Eukaryota</taxon>
        <taxon>Viridiplantae</taxon>
        <taxon>Streptophyta</taxon>
        <taxon>Embryophyta</taxon>
        <taxon>Tracheophyta</taxon>
        <taxon>Spermatophyta</taxon>
        <taxon>Magnoliopsida</taxon>
        <taxon>eudicotyledons</taxon>
        <taxon>Gunneridae</taxon>
        <taxon>Pentapetalae</taxon>
        <taxon>rosids</taxon>
        <taxon>fabids</taxon>
        <taxon>Malpighiales</taxon>
        <taxon>Salicaceae</taxon>
        <taxon>Saliceae</taxon>
        <taxon>Populus</taxon>
    </lineage>
</organism>
<accession>A0A8X8A998</accession>
<protein>
    <submittedName>
        <fullName evidence="2">Uncharacterized protein</fullName>
    </submittedName>
</protein>
<dbReference type="PANTHER" id="PTHR46213">
    <property type="entry name" value="TRANSCRIPTIONAL ACTIVATOR DEMETER"/>
    <property type="match status" value="1"/>
</dbReference>
<dbReference type="AlphaFoldDB" id="A0A8X8A998"/>
<dbReference type="EMBL" id="JAAWWB010000005">
    <property type="protein sequence ID" value="KAG6782427.1"/>
    <property type="molecule type" value="Genomic_DNA"/>
</dbReference>
<dbReference type="Proteomes" id="UP000886885">
    <property type="component" value="Chromosome 3A"/>
</dbReference>
<proteinExistence type="predicted"/>
<gene>
    <name evidence="2" type="ORF">POTOM_011827</name>
</gene>
<keyword evidence="3" id="KW-1185">Reference proteome</keyword>
<dbReference type="PANTHER" id="PTHR46213:SF13">
    <property type="entry name" value="DEMETER-LIKE PROTEIN 2-RELATED"/>
    <property type="match status" value="1"/>
</dbReference>
<feature type="region of interest" description="Disordered" evidence="1">
    <location>
        <begin position="198"/>
        <end position="260"/>
    </location>
</feature>
<feature type="compositionally biased region" description="Basic residues" evidence="1">
    <location>
        <begin position="223"/>
        <end position="236"/>
    </location>
</feature>
<dbReference type="GO" id="GO:0035514">
    <property type="term" value="F:DNA demethylase activity"/>
    <property type="evidence" value="ECO:0007669"/>
    <property type="project" value="InterPro"/>
</dbReference>
<feature type="region of interest" description="Disordered" evidence="1">
    <location>
        <begin position="163"/>
        <end position="182"/>
    </location>
</feature>
<sequence>MSIVKVYKRKQKGKEFGSSMEKKEPSIKNVHAPEPPVKLPPLPARPQLVYVKRRSVHDTEIIQARIETEEARDPICAIITAATSTTKNGDSNNSSMPVDDCKYLHTADGFQIDSNESIYDFDENSAAAAHGSQAIGDSGEGLFKEGFQSVNHDLLCIPDLEESENSRDRSYGKKQHGLISHMNDEKLDRIECSKPVEPVMISTPLPKRSGNKRPNNGIDKNKRPAKKPKRKKHRAKVAVEGKPKRTPKKMPKLSTPNEKRKCVENVTTPKTKYVKKALPIGSTQESSVTEDHKEVAEIPKTENLLVDDEKTAMVSNVNRDLKDDNKMAMVSNVNHELKDDNRLGLDSTMQGGLDNKSGAMGVLNGFDLGFDSNQNELRWNVRALRSVGEYWTKPGYHQYNSLLAYKRIFKVDSCLSNSRRVVPSVPKRCMKKRMKRRRKLNMFSTLGSSDYFRGHVRKKRSEMFTRRVDFTSLIAGFAEIDEVLVTAPRDHIAVLEEQELQITDNVKGENLESLTEDCIEVGLSLEQALNNGKAIQNIWSMEQHAERPVDPESLRKWNQLVKIYSGVDEEKEDGEREQWWRRELLTFQGRIDLFISLLHHVLVTFLDGIRTTESGPNGHTCKPIVEEPKSPLHEQDIEDFRGMNVLKMKKYELPDNHELLVGLDKREKDDSVPFLLSICQAGETPYSSQPPVKLCNSQGSQLSDQRTCFACEGI</sequence>
<comment type="caution">
    <text evidence="2">The sequence shown here is derived from an EMBL/GenBank/DDBJ whole genome shotgun (WGS) entry which is preliminary data.</text>
</comment>
<dbReference type="GO" id="GO:0019104">
    <property type="term" value="F:DNA N-glycosylase activity"/>
    <property type="evidence" value="ECO:0007669"/>
    <property type="project" value="InterPro"/>
</dbReference>
<reference evidence="2" key="1">
    <citation type="journal article" date="2020" name="bioRxiv">
        <title>Hybrid origin of Populus tomentosa Carr. identified through genome sequencing and phylogenomic analysis.</title>
        <authorList>
            <person name="An X."/>
            <person name="Gao K."/>
            <person name="Chen Z."/>
            <person name="Li J."/>
            <person name="Yang X."/>
            <person name="Yang X."/>
            <person name="Zhou J."/>
            <person name="Guo T."/>
            <person name="Zhao T."/>
            <person name="Huang S."/>
            <person name="Miao D."/>
            <person name="Khan W.U."/>
            <person name="Rao P."/>
            <person name="Ye M."/>
            <person name="Lei B."/>
            <person name="Liao W."/>
            <person name="Wang J."/>
            <person name="Ji L."/>
            <person name="Li Y."/>
            <person name="Guo B."/>
            <person name="Mustafa N.S."/>
            <person name="Li S."/>
            <person name="Yun Q."/>
            <person name="Keller S.R."/>
            <person name="Mao J."/>
            <person name="Zhang R."/>
            <person name="Strauss S.H."/>
        </authorList>
    </citation>
    <scope>NUCLEOTIDE SEQUENCE</scope>
    <source>
        <strain evidence="2">GM15</strain>
        <tissue evidence="2">Leaf</tissue>
    </source>
</reference>
<evidence type="ECO:0000313" key="3">
    <source>
        <dbReference type="Proteomes" id="UP000886885"/>
    </source>
</evidence>